<feature type="compositionally biased region" description="Pro residues" evidence="4">
    <location>
        <begin position="162"/>
        <end position="273"/>
    </location>
</feature>
<dbReference type="PROSITE" id="PS50110">
    <property type="entry name" value="RESPONSE_REGULATORY"/>
    <property type="match status" value="1"/>
</dbReference>
<keyword evidence="2" id="KW-0902">Two-component regulatory system</keyword>
<dbReference type="PRINTS" id="PR01217">
    <property type="entry name" value="PRICHEXTENSN"/>
</dbReference>
<dbReference type="Pfam" id="PF00072">
    <property type="entry name" value="Response_reg"/>
    <property type="match status" value="1"/>
</dbReference>
<gene>
    <name evidence="6" type="primary">mtrA</name>
    <name evidence="6" type="ORF">EJ065_3230</name>
</gene>
<organism evidence="6 7">
    <name type="scientific">Corallococcus coralloides</name>
    <name type="common">Myxococcus coralloides</name>
    <dbReference type="NCBI Taxonomy" id="184914"/>
    <lineage>
        <taxon>Bacteria</taxon>
        <taxon>Pseudomonadati</taxon>
        <taxon>Myxococcota</taxon>
        <taxon>Myxococcia</taxon>
        <taxon>Myxococcales</taxon>
        <taxon>Cystobacterineae</taxon>
        <taxon>Myxococcaceae</taxon>
        <taxon>Corallococcus</taxon>
    </lineage>
</organism>
<dbReference type="GO" id="GO:0000160">
    <property type="term" value="P:phosphorelay signal transduction system"/>
    <property type="evidence" value="ECO:0007669"/>
    <property type="project" value="UniProtKB-KW"/>
</dbReference>
<dbReference type="InterPro" id="IPR011006">
    <property type="entry name" value="CheY-like_superfamily"/>
</dbReference>
<dbReference type="PANTHER" id="PTHR44591">
    <property type="entry name" value="STRESS RESPONSE REGULATOR PROTEIN 1"/>
    <property type="match status" value="1"/>
</dbReference>
<evidence type="ECO:0000313" key="6">
    <source>
        <dbReference type="EMBL" id="QAT84795.1"/>
    </source>
</evidence>
<proteinExistence type="predicted"/>
<dbReference type="RefSeq" id="WP_128796673.1">
    <property type="nucleotide sequence ID" value="NZ_CP034669.1"/>
</dbReference>
<evidence type="ECO:0000313" key="7">
    <source>
        <dbReference type="Proteomes" id="UP000288758"/>
    </source>
</evidence>
<dbReference type="PANTHER" id="PTHR44591:SF14">
    <property type="entry name" value="PROTEIN PILG"/>
    <property type="match status" value="1"/>
</dbReference>
<feature type="modified residue" description="4-aspartylphosphate" evidence="3">
    <location>
        <position position="53"/>
    </location>
</feature>
<evidence type="ECO:0000256" key="4">
    <source>
        <dbReference type="SAM" id="MobiDB-lite"/>
    </source>
</evidence>
<dbReference type="EMBL" id="CP034669">
    <property type="protein sequence ID" value="QAT84795.1"/>
    <property type="molecule type" value="Genomic_DNA"/>
</dbReference>
<reference evidence="6 7" key="1">
    <citation type="submission" date="2018-12" db="EMBL/GenBank/DDBJ databases">
        <title>Complete Genome Sequence of the Corallopyronin A producing Myxobacterium Corallococcus coralloides B035.</title>
        <authorList>
            <person name="Bouhired S.M."/>
            <person name="Rupp O."/>
            <person name="Blom J."/>
            <person name="Schaeberle T.F."/>
            <person name="Kehraus S."/>
            <person name="Schiefer A."/>
            <person name="Pfarr K."/>
            <person name="Goesmann A."/>
            <person name="Hoerauf A."/>
            <person name="Koenig G.M."/>
        </authorList>
    </citation>
    <scope>NUCLEOTIDE SEQUENCE [LARGE SCALE GENOMIC DNA]</scope>
    <source>
        <strain evidence="6 7">B035</strain>
    </source>
</reference>
<dbReference type="InterPro" id="IPR001789">
    <property type="entry name" value="Sig_transdc_resp-reg_receiver"/>
</dbReference>
<feature type="region of interest" description="Disordered" evidence="4">
    <location>
        <begin position="140"/>
        <end position="373"/>
    </location>
</feature>
<feature type="compositionally biased region" description="Low complexity" evidence="4">
    <location>
        <begin position="274"/>
        <end position="289"/>
    </location>
</feature>
<name>A0A410RSD1_CORCK</name>
<dbReference type="InterPro" id="IPR050595">
    <property type="entry name" value="Bact_response_regulator"/>
</dbReference>
<sequence>MPKNLLIADDSLTIRKVIGMIFATEDFQVTAVDNGLDAISRTRELRPDVVLADVMMPGKSGYEVCEALKSDPSTQAIPVLLLAGTFEAFDENRAKAARADDHITKPFESQILLDKVKALVGQKSNTMPASAATRVLPQTAAPVAPASPPPAAAAPPGARPAGAPPPGAVPPGARPPGAGMPPPGARPPGAGVPPPPGAARPLPGAMPPGARPPGAPPPGAMPPGARPPPGAPPPGMGARPPGAPPPGAMPPGARPPPGAVPPGARPPGAPPPGMAARPAGPGAPNIPGGFPRPPGAAPLPAAPPPAAVPPAARARDPFGLGAPAAPPAAQARTESIRIEDSLPEPSGAEEISLDIGGPSPATPPARARPAADGGEALLREALSKASREVIEKIAWEVVPQLAETIIREELERLIKDRETQH</sequence>
<protein>
    <submittedName>
        <fullName evidence="6">Response regulator</fullName>
    </submittedName>
</protein>
<feature type="compositionally biased region" description="Pro residues" evidence="4">
    <location>
        <begin position="290"/>
        <end position="308"/>
    </location>
</feature>
<accession>A0A410RSD1</accession>
<dbReference type="SMART" id="SM00448">
    <property type="entry name" value="REC"/>
    <property type="match status" value="1"/>
</dbReference>
<evidence type="ECO:0000256" key="3">
    <source>
        <dbReference type="PROSITE-ProRule" id="PRU00169"/>
    </source>
</evidence>
<keyword evidence="1 3" id="KW-0597">Phosphoprotein</keyword>
<evidence type="ECO:0000259" key="5">
    <source>
        <dbReference type="PROSITE" id="PS50110"/>
    </source>
</evidence>
<dbReference type="Proteomes" id="UP000288758">
    <property type="component" value="Chromosome"/>
</dbReference>
<feature type="domain" description="Response regulatory" evidence="5">
    <location>
        <begin position="4"/>
        <end position="120"/>
    </location>
</feature>
<dbReference type="AlphaFoldDB" id="A0A410RSD1"/>
<evidence type="ECO:0000256" key="1">
    <source>
        <dbReference type="ARBA" id="ARBA00022553"/>
    </source>
</evidence>
<dbReference type="SUPFAM" id="SSF52172">
    <property type="entry name" value="CheY-like"/>
    <property type="match status" value="1"/>
</dbReference>
<evidence type="ECO:0000256" key="2">
    <source>
        <dbReference type="ARBA" id="ARBA00023012"/>
    </source>
</evidence>
<dbReference type="Gene3D" id="3.40.50.2300">
    <property type="match status" value="1"/>
</dbReference>